<dbReference type="GO" id="GO:0004106">
    <property type="term" value="F:chorismate mutase activity"/>
    <property type="evidence" value="ECO:0007669"/>
    <property type="project" value="InterPro"/>
</dbReference>
<dbReference type="InterPro" id="IPR051331">
    <property type="entry name" value="Chorismate_mutase-related"/>
</dbReference>
<dbReference type="RefSeq" id="WP_015504385.1">
    <property type="nucleotide sequence ID" value="NZ_CAYARL010000024.1"/>
</dbReference>
<dbReference type="GeneID" id="41321286"/>
<dbReference type="SMART" id="SM00830">
    <property type="entry name" value="CM_2"/>
    <property type="match status" value="1"/>
</dbReference>
<proteinExistence type="predicted"/>
<keyword evidence="1" id="KW-0413">Isomerase</keyword>
<accession>A0A3G3IGM4</accession>
<dbReference type="Gene3D" id="1.20.59.10">
    <property type="entry name" value="Chorismate mutase"/>
    <property type="match status" value="1"/>
</dbReference>
<dbReference type="InterPro" id="IPR036979">
    <property type="entry name" value="CM_dom_sf"/>
</dbReference>
<dbReference type="AlphaFoldDB" id="A0A3G3IGM4"/>
<dbReference type="GO" id="GO:0046417">
    <property type="term" value="P:chorismate metabolic process"/>
    <property type="evidence" value="ECO:0007669"/>
    <property type="project" value="InterPro"/>
</dbReference>
<feature type="domain" description="Chorismate mutase" evidence="2">
    <location>
        <begin position="1"/>
        <end position="92"/>
    </location>
</feature>
<evidence type="ECO:0000313" key="4">
    <source>
        <dbReference type="Proteomes" id="UP000273278"/>
    </source>
</evidence>
<dbReference type="PANTHER" id="PTHR38041">
    <property type="entry name" value="CHORISMATE MUTASE"/>
    <property type="match status" value="1"/>
</dbReference>
<evidence type="ECO:0000256" key="1">
    <source>
        <dbReference type="ARBA" id="ARBA00023235"/>
    </source>
</evidence>
<dbReference type="OMA" id="WDSATEA"/>
<reference evidence="3 4" key="1">
    <citation type="submission" date="2016-10" db="EMBL/GenBank/DDBJ databases">
        <title>Complete genome of the TMA-utilizing, human hosted archaeon Methanomethylophilus alvus Gen. nov, sp. nov., strain Mx-05, derived from a pure culture.</title>
        <authorList>
            <person name="Brugere J.-F."/>
            <person name="Ben Hania W."/>
            <person name="Chaudhary P.P."/>
            <person name="Gaci N."/>
            <person name="Borrel G."/>
            <person name="Cao Van Tuat L."/>
            <person name="Fardeau M.-L."/>
            <person name="Harris H.M.B."/>
            <person name="O'Toole P.W."/>
            <person name="Ollivier B."/>
        </authorList>
    </citation>
    <scope>NUCLEOTIDE SEQUENCE [LARGE SCALE GENOMIC DNA]</scope>
    <source>
        <strain evidence="3 4">Mx-05</strain>
    </source>
</reference>
<dbReference type="Pfam" id="PF01817">
    <property type="entry name" value="CM_2"/>
    <property type="match status" value="1"/>
</dbReference>
<dbReference type="InterPro" id="IPR036263">
    <property type="entry name" value="Chorismate_II_sf"/>
</dbReference>
<dbReference type="PROSITE" id="PS51168">
    <property type="entry name" value="CHORISMATE_MUT_2"/>
    <property type="match status" value="1"/>
</dbReference>
<dbReference type="PANTHER" id="PTHR38041:SF1">
    <property type="entry name" value="CHORISMATE MUTASE"/>
    <property type="match status" value="1"/>
</dbReference>
<dbReference type="InterPro" id="IPR002701">
    <property type="entry name" value="CM_II_prokaryot"/>
</dbReference>
<protein>
    <submittedName>
        <fullName evidence="3">Chorismate mutase</fullName>
    </submittedName>
</protein>
<name>A0A3G3IGM4_9ARCH</name>
<gene>
    <name evidence="3" type="ORF">BKD89_02420</name>
</gene>
<dbReference type="Proteomes" id="UP000273278">
    <property type="component" value="Chromosome"/>
</dbReference>
<dbReference type="SUPFAM" id="SSF48600">
    <property type="entry name" value="Chorismate mutase II"/>
    <property type="match status" value="1"/>
</dbReference>
<evidence type="ECO:0000259" key="2">
    <source>
        <dbReference type="PROSITE" id="PS51168"/>
    </source>
</evidence>
<organism evidence="3 4">
    <name type="scientific">Methanomethylophilus alvi</name>
    <dbReference type="NCBI Taxonomy" id="1291540"/>
    <lineage>
        <taxon>Archaea</taxon>
        <taxon>Methanobacteriati</taxon>
        <taxon>Thermoplasmatota</taxon>
        <taxon>Thermoplasmata</taxon>
        <taxon>Methanomassiliicoccales</taxon>
        <taxon>Methanomethylophilaceae</taxon>
        <taxon>Methanomethylophilus</taxon>
    </lineage>
</organism>
<sequence>MDQPVSTKELRDEIEEIDGQIIDLIATRVDITDELAKAKKRSGQSYWDEAKGREIVERYLDLCTEVSLTEEEAEQIAHVILSISKERQKKIYDNGKS</sequence>
<dbReference type="EMBL" id="CP017686">
    <property type="protein sequence ID" value="AYQ54662.1"/>
    <property type="molecule type" value="Genomic_DNA"/>
</dbReference>
<evidence type="ECO:0000313" key="3">
    <source>
        <dbReference type="EMBL" id="AYQ54662.1"/>
    </source>
</evidence>
<dbReference type="GO" id="GO:0009697">
    <property type="term" value="P:salicylic acid biosynthetic process"/>
    <property type="evidence" value="ECO:0007669"/>
    <property type="project" value="TreeGrafter"/>
</dbReference>